<evidence type="ECO:0000256" key="4">
    <source>
        <dbReference type="PROSITE-ProRule" id="PRU00464"/>
    </source>
</evidence>
<evidence type="ECO:0000256" key="1">
    <source>
        <dbReference type="ARBA" id="ARBA00022741"/>
    </source>
</evidence>
<evidence type="ECO:0000256" key="3">
    <source>
        <dbReference type="PIRSR" id="PIRSR639383-2"/>
    </source>
</evidence>
<dbReference type="Gene3D" id="3.30.428.10">
    <property type="entry name" value="HIT-like"/>
    <property type="match status" value="1"/>
</dbReference>
<dbReference type="PROSITE" id="PS51084">
    <property type="entry name" value="HIT_2"/>
    <property type="match status" value="1"/>
</dbReference>
<dbReference type="PANTHER" id="PTHR42997">
    <property type="entry name" value="HIT FAMILY HYDROLASE"/>
    <property type="match status" value="1"/>
</dbReference>
<dbReference type="Pfam" id="PF01230">
    <property type="entry name" value="HIT"/>
    <property type="match status" value="1"/>
</dbReference>
<dbReference type="PANTHER" id="PTHR42997:SF1">
    <property type="entry name" value="AP-4-A PHOSPHORYLASE"/>
    <property type="match status" value="1"/>
</dbReference>
<feature type="domain" description="HIT" evidence="5">
    <location>
        <begin position="23"/>
        <end position="133"/>
    </location>
</feature>
<feature type="binding site" evidence="3">
    <location>
        <position position="122"/>
    </location>
    <ligand>
        <name>substrate</name>
    </ligand>
</feature>
<dbReference type="RefSeq" id="WP_086034465.1">
    <property type="nucleotide sequence ID" value="NZ_MDSU01000018.1"/>
</dbReference>
<dbReference type="InterPro" id="IPR039383">
    <property type="entry name" value="FHIT"/>
</dbReference>
<evidence type="ECO:0000313" key="7">
    <source>
        <dbReference type="Proteomes" id="UP000194141"/>
    </source>
</evidence>
<dbReference type="InterPro" id="IPR036265">
    <property type="entry name" value="HIT-like_sf"/>
</dbReference>
<dbReference type="SUPFAM" id="SSF54197">
    <property type="entry name" value="HIT-like"/>
    <property type="match status" value="1"/>
</dbReference>
<evidence type="ECO:0000256" key="2">
    <source>
        <dbReference type="PIRSR" id="PIRSR639383-1"/>
    </source>
</evidence>
<dbReference type="CDD" id="cd01275">
    <property type="entry name" value="FHIT"/>
    <property type="match status" value="1"/>
</dbReference>
<dbReference type="AlphaFoldDB" id="A0A1X4XXD2"/>
<protein>
    <submittedName>
        <fullName evidence="6">HIT family protein</fullName>
    </submittedName>
</protein>
<dbReference type="InterPro" id="IPR011146">
    <property type="entry name" value="HIT-like"/>
</dbReference>
<dbReference type="InterPro" id="IPR052908">
    <property type="entry name" value="AP-4-A_phosphorylase"/>
</dbReference>
<evidence type="ECO:0000313" key="6">
    <source>
        <dbReference type="EMBL" id="OSS42202.1"/>
    </source>
</evidence>
<feature type="active site" description="Tele-AMP-histidine intermediate" evidence="2">
    <location>
        <position position="120"/>
    </location>
</feature>
<feature type="short sequence motif" description="Histidine triad motif" evidence="4">
    <location>
        <begin position="118"/>
        <end position="122"/>
    </location>
</feature>
<evidence type="ECO:0000259" key="5">
    <source>
        <dbReference type="PROSITE" id="PS51084"/>
    </source>
</evidence>
<dbReference type="EMBL" id="MDSU01000018">
    <property type="protein sequence ID" value="OSS42202.1"/>
    <property type="molecule type" value="Genomic_DNA"/>
</dbReference>
<keyword evidence="7" id="KW-1185">Reference proteome</keyword>
<accession>A0A1X4XXD2</accession>
<reference evidence="6 7" key="1">
    <citation type="journal article" date="2017" name="Front. Microbiol.">
        <title>Genome Sequence of Desulfurella amilsii Strain TR1 and Comparative Genomics of Desulfurellaceae Family.</title>
        <authorList>
            <person name="Florentino A.P."/>
            <person name="Stams A.J."/>
            <person name="Sanchez-Andrea I."/>
        </authorList>
    </citation>
    <scope>NUCLEOTIDE SEQUENCE [LARGE SCALE GENOMIC DNA]</scope>
    <source>
        <strain evidence="6 7">TR1</strain>
    </source>
</reference>
<dbReference type="STRING" id="1562698.DESAMIL20_1755"/>
<dbReference type="Proteomes" id="UP000194141">
    <property type="component" value="Unassembled WGS sequence"/>
</dbReference>
<keyword evidence="1" id="KW-0547">Nucleotide-binding</keyword>
<organism evidence="6 7">
    <name type="scientific">Desulfurella amilsii</name>
    <dbReference type="NCBI Taxonomy" id="1562698"/>
    <lineage>
        <taxon>Bacteria</taxon>
        <taxon>Pseudomonadati</taxon>
        <taxon>Campylobacterota</taxon>
        <taxon>Desulfurellia</taxon>
        <taxon>Desulfurellales</taxon>
        <taxon>Desulfurellaceae</taxon>
        <taxon>Desulfurella</taxon>
    </lineage>
</organism>
<proteinExistence type="predicted"/>
<feature type="binding site" evidence="3">
    <location>
        <position position="50"/>
    </location>
    <ligand>
        <name>substrate</name>
    </ligand>
</feature>
<dbReference type="OrthoDB" id="9784774at2"/>
<comment type="caution">
    <text evidence="6">The sequence shown here is derived from an EMBL/GenBank/DDBJ whole genome shotgun (WGS) entry which is preliminary data.</text>
</comment>
<dbReference type="GO" id="GO:0003824">
    <property type="term" value="F:catalytic activity"/>
    <property type="evidence" value="ECO:0007669"/>
    <property type="project" value="InterPro"/>
</dbReference>
<name>A0A1X4XXD2_9BACT</name>
<gene>
    <name evidence="6" type="ORF">DESAMIL20_1755</name>
</gene>
<sequence>MKTLWAPWRMAYILSEKKPEDCVFCNAFRERKDEENYVLFRSKHCFVIMNIYPYNPGHIMVVPNRHIDHIKLLNEQERADIFQVMQTFCNILETAFKPNGFNIGMNIGSTAGAGIADHIHFHIVPRWNGDTNFISTVCDTKVISESLRQTYNKIKELI</sequence>
<dbReference type="GO" id="GO:0000166">
    <property type="term" value="F:nucleotide binding"/>
    <property type="evidence" value="ECO:0007669"/>
    <property type="project" value="UniProtKB-KW"/>
</dbReference>